<sequence>MAHLSELSQDDFPLTFTCSTGEIVFGQVQCVLEGLEDPTHVKRALPERLPVGGTILQNKLNYRLAARSGTWKVARAYSSQMTTNPQGVEEERKFIIGFVIHHESVSPVEYLRRASVVGINHNNTIDDGIVYVNRYDWSWHHGSRNGINAALYPRRPWTTQEIGALLGGRLVIMDASQGNQFKDILRSSFLERKSYAFTNTSTQDETAQPFGFHLVSQSFSEYELGWIGFSGQKHSTFTESDEAVAFVYDGAYHGLSLWSPTEKLYVENELARSGLAENAADPAQRPNGEGSDDEEYVYEPRPTSPEDSELETETDEEDEISDDDEEGSNVNDEELASLSLPDQYPIPTITSIDTIWGLGIAIHGTTLRPTTAVEINDEPVPFEVVSNQTIQARIPPNASGQLVIRVHNPSGSSNTLTHPSPCVPSITHITPTKGSKWGGTTITIHGHNFNPNNISTVLFDHTPSYDLRIISTTQLTITSPASTGFNNTAQIKLSSSAESDETHSFFDKNRDICAPNPSGIWFTYEKDDIPPADGYEAAMKTFKQQLGHELGYRGSLDARVRLSEVYDKLGDTASRIALWEDAVRLRLTDGELHRHLAAAYASSNEYEKAIESYNKALELGSDHKDIFIGLSDVYRKIGDDAKADEMSADGERIWAYEEKLF</sequence>
<organism evidence="6 7">
    <name type="scientific">Panaeolus cyanescens</name>
    <dbReference type="NCBI Taxonomy" id="181874"/>
    <lineage>
        <taxon>Eukaryota</taxon>
        <taxon>Fungi</taxon>
        <taxon>Dikarya</taxon>
        <taxon>Basidiomycota</taxon>
        <taxon>Agaricomycotina</taxon>
        <taxon>Agaricomycetes</taxon>
        <taxon>Agaricomycetidae</taxon>
        <taxon>Agaricales</taxon>
        <taxon>Agaricineae</taxon>
        <taxon>Galeropsidaceae</taxon>
        <taxon>Panaeolus</taxon>
    </lineage>
</organism>
<evidence type="ECO:0000313" key="7">
    <source>
        <dbReference type="Proteomes" id="UP000284842"/>
    </source>
</evidence>
<dbReference type="OrthoDB" id="265717at2759"/>
<evidence type="ECO:0000256" key="2">
    <source>
        <dbReference type="ARBA" id="ARBA00022803"/>
    </source>
</evidence>
<dbReference type="PROSITE" id="PS50005">
    <property type="entry name" value="TPR"/>
    <property type="match status" value="1"/>
</dbReference>
<proteinExistence type="predicted"/>
<dbReference type="Pfam" id="PF07719">
    <property type="entry name" value="TPR_2"/>
    <property type="match status" value="1"/>
</dbReference>
<evidence type="ECO:0000313" key="6">
    <source>
        <dbReference type="EMBL" id="PPQ68239.1"/>
    </source>
</evidence>
<dbReference type="Proteomes" id="UP000284842">
    <property type="component" value="Unassembled WGS sequence"/>
</dbReference>
<feature type="repeat" description="TPR" evidence="3">
    <location>
        <begin position="590"/>
        <end position="623"/>
    </location>
</feature>
<dbReference type="SUPFAM" id="SSF81296">
    <property type="entry name" value="E set domains"/>
    <property type="match status" value="2"/>
</dbReference>
<dbReference type="PROSITE" id="PS50293">
    <property type="entry name" value="TPR_REGION"/>
    <property type="match status" value="1"/>
</dbReference>
<evidence type="ECO:0000256" key="3">
    <source>
        <dbReference type="PROSITE-ProRule" id="PRU00339"/>
    </source>
</evidence>
<evidence type="ECO:0000256" key="4">
    <source>
        <dbReference type="SAM" id="MobiDB-lite"/>
    </source>
</evidence>
<keyword evidence="1" id="KW-0677">Repeat</keyword>
<feature type="domain" description="IPT/TIG" evidence="5">
    <location>
        <begin position="424"/>
        <end position="497"/>
    </location>
</feature>
<dbReference type="Pfam" id="PF01833">
    <property type="entry name" value="TIG"/>
    <property type="match status" value="2"/>
</dbReference>
<feature type="compositionally biased region" description="Acidic residues" evidence="4">
    <location>
        <begin position="306"/>
        <end position="335"/>
    </location>
</feature>
<dbReference type="InterPro" id="IPR013105">
    <property type="entry name" value="TPR_2"/>
</dbReference>
<dbReference type="InParanoid" id="A0A409VPS5"/>
<feature type="region of interest" description="Disordered" evidence="4">
    <location>
        <begin position="276"/>
        <end position="339"/>
    </location>
</feature>
<keyword evidence="2 3" id="KW-0802">TPR repeat</keyword>
<evidence type="ECO:0000259" key="5">
    <source>
        <dbReference type="Pfam" id="PF01833"/>
    </source>
</evidence>
<dbReference type="InterPro" id="IPR011990">
    <property type="entry name" value="TPR-like_helical_dom_sf"/>
</dbReference>
<name>A0A409VPS5_9AGAR</name>
<evidence type="ECO:0000256" key="1">
    <source>
        <dbReference type="ARBA" id="ARBA00022737"/>
    </source>
</evidence>
<comment type="caution">
    <text evidence="6">The sequence shown here is derived from an EMBL/GenBank/DDBJ whole genome shotgun (WGS) entry which is preliminary data.</text>
</comment>
<dbReference type="Gene3D" id="1.25.40.10">
    <property type="entry name" value="Tetratricopeptide repeat domain"/>
    <property type="match status" value="1"/>
</dbReference>
<accession>A0A409VPS5</accession>
<protein>
    <recommendedName>
        <fullName evidence="5">IPT/TIG domain-containing protein</fullName>
    </recommendedName>
</protein>
<keyword evidence="7" id="KW-1185">Reference proteome</keyword>
<reference evidence="6 7" key="1">
    <citation type="journal article" date="2018" name="Evol. Lett.">
        <title>Horizontal gene cluster transfer increased hallucinogenic mushroom diversity.</title>
        <authorList>
            <person name="Reynolds H.T."/>
            <person name="Vijayakumar V."/>
            <person name="Gluck-Thaler E."/>
            <person name="Korotkin H.B."/>
            <person name="Matheny P.B."/>
            <person name="Slot J.C."/>
        </authorList>
    </citation>
    <scope>NUCLEOTIDE SEQUENCE [LARGE SCALE GENOMIC DNA]</scope>
    <source>
        <strain evidence="6 7">2629</strain>
    </source>
</reference>
<feature type="domain" description="IPT/TIG" evidence="5">
    <location>
        <begin position="347"/>
        <end position="416"/>
    </location>
</feature>
<dbReference type="CDD" id="cd00102">
    <property type="entry name" value="IPT"/>
    <property type="match status" value="1"/>
</dbReference>
<dbReference type="AlphaFoldDB" id="A0A409VPS5"/>
<dbReference type="InterPro" id="IPR013783">
    <property type="entry name" value="Ig-like_fold"/>
</dbReference>
<dbReference type="InterPro" id="IPR019734">
    <property type="entry name" value="TPR_rpt"/>
</dbReference>
<dbReference type="STRING" id="181874.A0A409VPS5"/>
<dbReference type="InterPro" id="IPR002909">
    <property type="entry name" value="IPT_dom"/>
</dbReference>
<gene>
    <name evidence="6" type="ORF">CVT24_005047</name>
</gene>
<dbReference type="EMBL" id="NHTK01006012">
    <property type="protein sequence ID" value="PPQ68239.1"/>
    <property type="molecule type" value="Genomic_DNA"/>
</dbReference>
<dbReference type="Gene3D" id="2.60.40.10">
    <property type="entry name" value="Immunoglobulins"/>
    <property type="match status" value="2"/>
</dbReference>
<dbReference type="SUPFAM" id="SSF48452">
    <property type="entry name" value="TPR-like"/>
    <property type="match status" value="1"/>
</dbReference>
<dbReference type="InterPro" id="IPR014756">
    <property type="entry name" value="Ig_E-set"/>
</dbReference>
<dbReference type="SMART" id="SM00028">
    <property type="entry name" value="TPR"/>
    <property type="match status" value="1"/>
</dbReference>